<dbReference type="Gene3D" id="3.40.50.720">
    <property type="entry name" value="NAD(P)-binding Rossmann-like Domain"/>
    <property type="match status" value="1"/>
</dbReference>
<dbReference type="RefSeq" id="WP_130475332.1">
    <property type="nucleotide sequence ID" value="NZ_SFCC01000005.1"/>
</dbReference>
<dbReference type="PANTHER" id="PTHR43162">
    <property type="match status" value="1"/>
</dbReference>
<evidence type="ECO:0000313" key="2">
    <source>
        <dbReference type="EMBL" id="RZQ63806.1"/>
    </source>
</evidence>
<protein>
    <submittedName>
        <fullName evidence="2">Hydroxylase</fullName>
    </submittedName>
</protein>
<evidence type="ECO:0000313" key="3">
    <source>
        <dbReference type="Proteomes" id="UP000292003"/>
    </source>
</evidence>
<dbReference type="EMBL" id="SFCC01000005">
    <property type="protein sequence ID" value="RZQ63806.1"/>
    <property type="molecule type" value="Genomic_DNA"/>
</dbReference>
<dbReference type="Proteomes" id="UP000292003">
    <property type="component" value="Unassembled WGS sequence"/>
</dbReference>
<feature type="domain" description="NAD(P)-binding" evidence="1">
    <location>
        <begin position="7"/>
        <end position="175"/>
    </location>
</feature>
<dbReference type="AlphaFoldDB" id="A0A4Q7JA22"/>
<dbReference type="Pfam" id="PF13460">
    <property type="entry name" value="NAD_binding_10"/>
    <property type="match status" value="1"/>
</dbReference>
<reference evidence="2 3" key="1">
    <citation type="submission" date="2019-02" db="EMBL/GenBank/DDBJ databases">
        <title>Draft genome sequence of Amycolatopsis sp. 8-3EHSu isolated from roots of Suaeda maritima.</title>
        <authorList>
            <person name="Duangmal K."/>
            <person name="Chantavorakit T."/>
        </authorList>
    </citation>
    <scope>NUCLEOTIDE SEQUENCE [LARGE SCALE GENOMIC DNA]</scope>
    <source>
        <strain evidence="2 3">8-3EHSu</strain>
    </source>
</reference>
<dbReference type="PANTHER" id="PTHR43162:SF1">
    <property type="entry name" value="PRESTALK A DIFFERENTIATION PROTEIN A"/>
    <property type="match status" value="1"/>
</dbReference>
<dbReference type="SUPFAM" id="SSF51735">
    <property type="entry name" value="NAD(P)-binding Rossmann-fold domains"/>
    <property type="match status" value="1"/>
</dbReference>
<accession>A0A4Q7JA22</accession>
<comment type="caution">
    <text evidence="2">The sequence shown here is derived from an EMBL/GenBank/DDBJ whole genome shotgun (WGS) entry which is preliminary data.</text>
</comment>
<dbReference type="Gene3D" id="3.90.25.10">
    <property type="entry name" value="UDP-galactose 4-epimerase, domain 1"/>
    <property type="match status" value="1"/>
</dbReference>
<organism evidence="2 3">
    <name type="scientific">Amycolatopsis suaedae</name>
    <dbReference type="NCBI Taxonomy" id="2510978"/>
    <lineage>
        <taxon>Bacteria</taxon>
        <taxon>Bacillati</taxon>
        <taxon>Actinomycetota</taxon>
        <taxon>Actinomycetes</taxon>
        <taxon>Pseudonocardiales</taxon>
        <taxon>Pseudonocardiaceae</taxon>
        <taxon>Amycolatopsis</taxon>
    </lineage>
</organism>
<proteinExistence type="predicted"/>
<name>A0A4Q7JA22_9PSEU</name>
<dbReference type="InterPro" id="IPR051604">
    <property type="entry name" value="Ergot_Alk_Oxidoreductase"/>
</dbReference>
<dbReference type="InterPro" id="IPR016040">
    <property type="entry name" value="NAD(P)-bd_dom"/>
</dbReference>
<evidence type="ECO:0000259" key="1">
    <source>
        <dbReference type="Pfam" id="PF13460"/>
    </source>
</evidence>
<gene>
    <name evidence="2" type="ORF">EWH70_11620</name>
</gene>
<sequence>MTYLVTGATGNVGRLVVDHLRAAGAPVRALTKNPRRAALPDDVEVAEGYLGDLATLPAALDGVERMYLAPLPETVADVVALARKAGVRRIVALSQSDADSEAALDESQWHYYAVEHAVENSGAEWTFLRPGQFYTNALDWAAPIRSAGVVRGAYPDAAYTPIDLDDIAATAAATLLADGHHGQRYHLTGPQTLTKRDQVRIVGEVLGIPARFEEVSREQAYREMSEAGWGEAAGWMLDLDARVTAEPERVLPTVERITGRPPRTFADWVAANRDRFNA</sequence>
<dbReference type="InterPro" id="IPR036291">
    <property type="entry name" value="NAD(P)-bd_dom_sf"/>
</dbReference>
<dbReference type="OrthoDB" id="3207931at2"/>
<keyword evidence="3" id="KW-1185">Reference proteome</keyword>